<sequence>MSAVSAVPPISFIFSFSATERGMEAADWDLKSLEGTVKGVFDSRGGRNRRTASNGEGDLRYELRTMPLKKSKRRGRRNTVGNPIGDLVIGVSVSELESDTEFMRN</sequence>
<organism evidence="2 3">
    <name type="scientific">Protea cynaroides</name>
    <dbReference type="NCBI Taxonomy" id="273540"/>
    <lineage>
        <taxon>Eukaryota</taxon>
        <taxon>Viridiplantae</taxon>
        <taxon>Streptophyta</taxon>
        <taxon>Embryophyta</taxon>
        <taxon>Tracheophyta</taxon>
        <taxon>Spermatophyta</taxon>
        <taxon>Magnoliopsida</taxon>
        <taxon>Proteales</taxon>
        <taxon>Proteaceae</taxon>
        <taxon>Protea</taxon>
    </lineage>
</organism>
<accession>A0A9Q0HEU5</accession>
<gene>
    <name evidence="2" type="ORF">NE237_023382</name>
</gene>
<evidence type="ECO:0000256" key="1">
    <source>
        <dbReference type="SAM" id="MobiDB-lite"/>
    </source>
</evidence>
<evidence type="ECO:0000313" key="2">
    <source>
        <dbReference type="EMBL" id="KAJ4963443.1"/>
    </source>
</evidence>
<comment type="caution">
    <text evidence="2">The sequence shown here is derived from an EMBL/GenBank/DDBJ whole genome shotgun (WGS) entry which is preliminary data.</text>
</comment>
<evidence type="ECO:0000313" key="3">
    <source>
        <dbReference type="Proteomes" id="UP001141806"/>
    </source>
</evidence>
<protein>
    <submittedName>
        <fullName evidence="2">Uncharacterized protein</fullName>
    </submittedName>
</protein>
<proteinExistence type="predicted"/>
<keyword evidence="3" id="KW-1185">Reference proteome</keyword>
<feature type="compositionally biased region" description="Basic residues" evidence="1">
    <location>
        <begin position="67"/>
        <end position="77"/>
    </location>
</feature>
<dbReference type="Proteomes" id="UP001141806">
    <property type="component" value="Unassembled WGS sequence"/>
</dbReference>
<dbReference type="AlphaFoldDB" id="A0A9Q0HEU5"/>
<dbReference type="EMBL" id="JAMYWD010000008">
    <property type="protein sequence ID" value="KAJ4963443.1"/>
    <property type="molecule type" value="Genomic_DNA"/>
</dbReference>
<reference evidence="2" key="1">
    <citation type="journal article" date="2023" name="Plant J.">
        <title>The genome of the king protea, Protea cynaroides.</title>
        <authorList>
            <person name="Chang J."/>
            <person name="Duong T.A."/>
            <person name="Schoeman C."/>
            <person name="Ma X."/>
            <person name="Roodt D."/>
            <person name="Barker N."/>
            <person name="Li Z."/>
            <person name="Van de Peer Y."/>
            <person name="Mizrachi E."/>
        </authorList>
    </citation>
    <scope>NUCLEOTIDE SEQUENCE</scope>
    <source>
        <tissue evidence="2">Young leaves</tissue>
    </source>
</reference>
<name>A0A9Q0HEU5_9MAGN</name>
<feature type="region of interest" description="Disordered" evidence="1">
    <location>
        <begin position="42"/>
        <end position="80"/>
    </location>
</feature>